<evidence type="ECO:0000256" key="1">
    <source>
        <dbReference type="SAM" id="MobiDB-lite"/>
    </source>
</evidence>
<protein>
    <submittedName>
        <fullName evidence="2">Uncharacterized protein</fullName>
    </submittedName>
</protein>
<keyword evidence="3" id="KW-1185">Reference proteome</keyword>
<proteinExistence type="predicted"/>
<evidence type="ECO:0000313" key="2">
    <source>
        <dbReference type="EMBL" id="KAF3550201.1"/>
    </source>
</evidence>
<gene>
    <name evidence="2" type="ORF">DY000_02003059</name>
</gene>
<comment type="caution">
    <text evidence="2">The sequence shown here is derived from an EMBL/GenBank/DDBJ whole genome shotgun (WGS) entry which is preliminary data.</text>
</comment>
<dbReference type="EMBL" id="QGKV02000832">
    <property type="protein sequence ID" value="KAF3550201.1"/>
    <property type="molecule type" value="Genomic_DNA"/>
</dbReference>
<feature type="region of interest" description="Disordered" evidence="1">
    <location>
        <begin position="1"/>
        <end position="21"/>
    </location>
</feature>
<organism evidence="2 3">
    <name type="scientific">Brassica cretica</name>
    <name type="common">Mustard</name>
    <dbReference type="NCBI Taxonomy" id="69181"/>
    <lineage>
        <taxon>Eukaryota</taxon>
        <taxon>Viridiplantae</taxon>
        <taxon>Streptophyta</taxon>
        <taxon>Embryophyta</taxon>
        <taxon>Tracheophyta</taxon>
        <taxon>Spermatophyta</taxon>
        <taxon>Magnoliopsida</taxon>
        <taxon>eudicotyledons</taxon>
        <taxon>Gunneridae</taxon>
        <taxon>Pentapetalae</taxon>
        <taxon>rosids</taxon>
        <taxon>malvids</taxon>
        <taxon>Brassicales</taxon>
        <taxon>Brassicaceae</taxon>
        <taxon>Brassiceae</taxon>
        <taxon>Brassica</taxon>
    </lineage>
</organism>
<accession>A0ABQ7CF05</accession>
<name>A0ABQ7CF05_BRACR</name>
<dbReference type="Proteomes" id="UP000266723">
    <property type="component" value="Unassembled WGS sequence"/>
</dbReference>
<evidence type="ECO:0000313" key="3">
    <source>
        <dbReference type="Proteomes" id="UP000266723"/>
    </source>
</evidence>
<sequence>MENSGQGHTFRYLPQAKRRGPYHGSVRRLHLLLSRDGQGRQLKTSFKMENSGQGHTFRYLPQAKRRGPYHGSVRRLHLLVPCRPQ</sequence>
<reference evidence="2 3" key="1">
    <citation type="journal article" date="2020" name="BMC Genomics">
        <title>Intraspecific diversification of the crop wild relative Brassica cretica Lam. using demographic model selection.</title>
        <authorList>
            <person name="Kioukis A."/>
            <person name="Michalopoulou V.A."/>
            <person name="Briers L."/>
            <person name="Pirintsos S."/>
            <person name="Studholme D.J."/>
            <person name="Pavlidis P."/>
            <person name="Sarris P.F."/>
        </authorList>
    </citation>
    <scope>NUCLEOTIDE SEQUENCE [LARGE SCALE GENOMIC DNA]</scope>
    <source>
        <strain evidence="3">cv. PFS-1207/04</strain>
    </source>
</reference>